<keyword evidence="1" id="KW-1133">Transmembrane helix</keyword>
<comment type="caution">
    <text evidence="2">The sequence shown here is derived from an EMBL/GenBank/DDBJ whole genome shotgun (WGS) entry which is preliminary data.</text>
</comment>
<organism evidence="2 3">
    <name type="scientific">Oceanobacillus indicireducens</name>
    <dbReference type="NCBI Taxonomy" id="1004261"/>
    <lineage>
        <taxon>Bacteria</taxon>
        <taxon>Bacillati</taxon>
        <taxon>Bacillota</taxon>
        <taxon>Bacilli</taxon>
        <taxon>Bacillales</taxon>
        <taxon>Bacillaceae</taxon>
        <taxon>Oceanobacillus</taxon>
    </lineage>
</organism>
<dbReference type="Proteomes" id="UP000624041">
    <property type="component" value="Unassembled WGS sequence"/>
</dbReference>
<reference evidence="2" key="1">
    <citation type="journal article" date="2014" name="Int. J. Syst. Evol. Microbiol.">
        <title>Complete genome sequence of Corynebacterium casei LMG S-19264T (=DSM 44701T), isolated from a smear-ripened cheese.</title>
        <authorList>
            <consortium name="US DOE Joint Genome Institute (JGI-PGF)"/>
            <person name="Walter F."/>
            <person name="Albersmeier A."/>
            <person name="Kalinowski J."/>
            <person name="Ruckert C."/>
        </authorList>
    </citation>
    <scope>NUCLEOTIDE SEQUENCE</scope>
    <source>
        <strain evidence="2">JCM 17251</strain>
    </source>
</reference>
<dbReference type="EMBL" id="BMOS01000015">
    <property type="protein sequence ID" value="GGN59951.1"/>
    <property type="molecule type" value="Genomic_DNA"/>
</dbReference>
<gene>
    <name evidence="2" type="ORF">GCM10007971_23570</name>
</gene>
<feature type="transmembrane region" description="Helical" evidence="1">
    <location>
        <begin position="12"/>
        <end position="36"/>
    </location>
</feature>
<keyword evidence="3" id="KW-1185">Reference proteome</keyword>
<reference evidence="2" key="2">
    <citation type="submission" date="2020-09" db="EMBL/GenBank/DDBJ databases">
        <authorList>
            <person name="Sun Q."/>
            <person name="Ohkuma M."/>
        </authorList>
    </citation>
    <scope>NUCLEOTIDE SEQUENCE</scope>
    <source>
        <strain evidence="2">JCM 17251</strain>
    </source>
</reference>
<proteinExistence type="predicted"/>
<evidence type="ECO:0000313" key="3">
    <source>
        <dbReference type="Proteomes" id="UP000624041"/>
    </source>
</evidence>
<accession>A0A918D2M9</accession>
<evidence type="ECO:0000313" key="2">
    <source>
        <dbReference type="EMBL" id="GGN59951.1"/>
    </source>
</evidence>
<keyword evidence="1" id="KW-0472">Membrane</keyword>
<name>A0A918D2M9_9BACI</name>
<evidence type="ECO:0000256" key="1">
    <source>
        <dbReference type="SAM" id="Phobius"/>
    </source>
</evidence>
<keyword evidence="1" id="KW-0812">Transmembrane</keyword>
<dbReference type="AlphaFoldDB" id="A0A918D2M9"/>
<sequence length="51" mass="5541">MKKVGFVIKKHLLTGISYMIPLIVAAEICIALGQIFGGIDVAENEGTFDFK</sequence>
<protein>
    <submittedName>
        <fullName evidence="2">Uncharacterized protein</fullName>
    </submittedName>
</protein>